<dbReference type="EMBL" id="NXMA01000009">
    <property type="protein sequence ID" value="TKX31604.1"/>
    <property type="molecule type" value="Genomic_DNA"/>
</dbReference>
<dbReference type="GO" id="GO:0022857">
    <property type="term" value="F:transmembrane transporter activity"/>
    <property type="evidence" value="ECO:0007669"/>
    <property type="project" value="InterPro"/>
</dbReference>
<feature type="transmembrane region" description="Helical" evidence="6">
    <location>
        <begin position="45"/>
        <end position="63"/>
    </location>
</feature>
<feature type="transmembrane region" description="Helical" evidence="6">
    <location>
        <begin position="273"/>
        <end position="294"/>
    </location>
</feature>
<feature type="transmembrane region" description="Helical" evidence="6">
    <location>
        <begin position="340"/>
        <end position="362"/>
    </location>
</feature>
<dbReference type="PROSITE" id="PS50850">
    <property type="entry name" value="MFS"/>
    <property type="match status" value="1"/>
</dbReference>
<keyword evidence="2" id="KW-0813">Transport</keyword>
<dbReference type="GO" id="GO:0016020">
    <property type="term" value="C:membrane"/>
    <property type="evidence" value="ECO:0007669"/>
    <property type="project" value="UniProtKB-SubCell"/>
</dbReference>
<dbReference type="Gene3D" id="1.20.1720.10">
    <property type="entry name" value="Multidrug resistance protein D"/>
    <property type="match status" value="1"/>
</dbReference>
<organism evidence="8 9">
    <name type="scientific">Campylobacter aviculae</name>
    <dbReference type="NCBI Taxonomy" id="2510190"/>
    <lineage>
        <taxon>Bacteria</taxon>
        <taxon>Pseudomonadati</taxon>
        <taxon>Campylobacterota</taxon>
        <taxon>Epsilonproteobacteria</taxon>
        <taxon>Campylobacterales</taxon>
        <taxon>Campylobacteraceae</taxon>
        <taxon>Campylobacter</taxon>
    </lineage>
</organism>
<feature type="transmembrane region" description="Helical" evidence="6">
    <location>
        <begin position="234"/>
        <end position="252"/>
    </location>
</feature>
<evidence type="ECO:0000256" key="1">
    <source>
        <dbReference type="ARBA" id="ARBA00004141"/>
    </source>
</evidence>
<keyword evidence="3 6" id="KW-0812">Transmembrane</keyword>
<keyword evidence="9" id="KW-1185">Reference proteome</keyword>
<dbReference type="AlphaFoldDB" id="A0A4U7BS73"/>
<feature type="transmembrane region" description="Helical" evidence="6">
    <location>
        <begin position="300"/>
        <end position="328"/>
    </location>
</feature>
<feature type="transmembrane region" description="Helical" evidence="6">
    <location>
        <begin position="368"/>
        <end position="386"/>
    </location>
</feature>
<evidence type="ECO:0000313" key="9">
    <source>
        <dbReference type="Proteomes" id="UP000310353"/>
    </source>
</evidence>
<dbReference type="PANTHER" id="PTHR42718">
    <property type="entry name" value="MAJOR FACILITATOR SUPERFAMILY MULTIDRUG TRANSPORTER MFSC"/>
    <property type="match status" value="1"/>
</dbReference>
<evidence type="ECO:0000313" key="8">
    <source>
        <dbReference type="EMBL" id="TKX31604.1"/>
    </source>
</evidence>
<proteinExistence type="predicted"/>
<feature type="transmembrane region" description="Helical" evidence="6">
    <location>
        <begin position="75"/>
        <end position="97"/>
    </location>
</feature>
<comment type="subcellular location">
    <subcellularLocation>
        <location evidence="1">Membrane</location>
        <topology evidence="1">Multi-pass membrane protein</topology>
    </subcellularLocation>
</comment>
<keyword evidence="4 6" id="KW-1133">Transmembrane helix</keyword>
<dbReference type="Pfam" id="PF07690">
    <property type="entry name" value="MFS_1"/>
    <property type="match status" value="1"/>
</dbReference>
<feature type="transmembrane region" description="Helical" evidence="6">
    <location>
        <begin position="133"/>
        <end position="155"/>
    </location>
</feature>
<comment type="caution">
    <text evidence="8">The sequence shown here is derived from an EMBL/GenBank/DDBJ whole genome shotgun (WGS) entry which is preliminary data.</text>
</comment>
<name>A0A4U7BS73_9BACT</name>
<dbReference type="InterPro" id="IPR011701">
    <property type="entry name" value="MFS"/>
</dbReference>
<dbReference type="Gene3D" id="1.20.1250.20">
    <property type="entry name" value="MFS general substrate transporter like domains"/>
    <property type="match status" value="1"/>
</dbReference>
<feature type="transmembrane region" description="Helical" evidence="6">
    <location>
        <begin position="421"/>
        <end position="444"/>
    </location>
</feature>
<dbReference type="InterPro" id="IPR036259">
    <property type="entry name" value="MFS_trans_sf"/>
</dbReference>
<dbReference type="OrthoDB" id="9807274at2"/>
<protein>
    <submittedName>
        <fullName evidence="8">MFS transporter</fullName>
    </submittedName>
</protein>
<feature type="transmembrane region" description="Helical" evidence="6">
    <location>
        <begin position="103"/>
        <end position="121"/>
    </location>
</feature>
<gene>
    <name evidence="8" type="ORF">CQA76_05650</name>
</gene>
<evidence type="ECO:0000256" key="6">
    <source>
        <dbReference type="SAM" id="Phobius"/>
    </source>
</evidence>
<accession>A0A4U7BS73</accession>
<sequence>MKNSKYLMLFTILLAVFVVPSSISGTAIALPFIAQELGKEASTLQWVVNAFNLFFASFTLIWGAMADKFGAKKCLLLGVFVYVLGSLLSIIAWDLLLLDIARALAGIGGASVFASGASLLIRNFEEKERAKAFAFFGTTAGLGITFGPTISGLLIDIFANTFIGDMLISYRAIFAFHFIILALVLLLGPALPKDSSNELSKNPFDILGAFLFVVSLFSFMAFITSLAYFDNQTLIALIIFVVCGGLFIRQQKSFHTKGLPPLLDLEVLKNKRFFGFSLVTVIAGFSFVVLLTYFPSFLQAVWGFSASSSGLFMLALTTPMLFCPLLVAKMLNSGWDTKKLALMMSLLMSFGLTILAVILYFLPMQWQILLVMLLLFITGVGMGLHAGGIDNLALSSVDSAKAGLAAGVLNSCRLGSETIGVALYGALLFFFVSISTSFLGISVGDINAIVSGNTTDITEGTKSYLYAFCATLAILGVLCLALSAYVWRLLKQKQ</sequence>
<dbReference type="RefSeq" id="WP_137622460.1">
    <property type="nucleotide sequence ID" value="NZ_NXMA01000009.1"/>
</dbReference>
<feature type="transmembrane region" description="Helical" evidence="6">
    <location>
        <begin position="464"/>
        <end position="487"/>
    </location>
</feature>
<dbReference type="SUPFAM" id="SSF103473">
    <property type="entry name" value="MFS general substrate transporter"/>
    <property type="match status" value="1"/>
</dbReference>
<dbReference type="InterPro" id="IPR020846">
    <property type="entry name" value="MFS_dom"/>
</dbReference>
<evidence type="ECO:0000256" key="2">
    <source>
        <dbReference type="ARBA" id="ARBA00022448"/>
    </source>
</evidence>
<feature type="domain" description="Major facilitator superfamily (MFS) profile" evidence="7">
    <location>
        <begin position="8"/>
        <end position="494"/>
    </location>
</feature>
<evidence type="ECO:0000256" key="5">
    <source>
        <dbReference type="ARBA" id="ARBA00023136"/>
    </source>
</evidence>
<evidence type="ECO:0000259" key="7">
    <source>
        <dbReference type="PROSITE" id="PS50850"/>
    </source>
</evidence>
<reference evidence="8 9" key="1">
    <citation type="submission" date="2018-05" db="EMBL/GenBank/DDBJ databases">
        <title>Novel Campyloabacter and Helicobacter Species and Strains.</title>
        <authorList>
            <person name="Mannion A.J."/>
            <person name="Shen Z."/>
            <person name="Fox J.G."/>
        </authorList>
    </citation>
    <scope>NUCLEOTIDE SEQUENCE [LARGE SCALE GENOMIC DNA]</scope>
    <source>
        <strain evidence="9">MIT17-670</strain>
    </source>
</reference>
<feature type="transmembrane region" description="Helical" evidence="6">
    <location>
        <begin position="167"/>
        <end position="192"/>
    </location>
</feature>
<dbReference type="CDD" id="cd17321">
    <property type="entry name" value="MFS_MMR_MDR_like"/>
    <property type="match status" value="1"/>
</dbReference>
<evidence type="ECO:0000256" key="4">
    <source>
        <dbReference type="ARBA" id="ARBA00022989"/>
    </source>
</evidence>
<dbReference type="PANTHER" id="PTHR42718:SF9">
    <property type="entry name" value="MAJOR FACILITATOR SUPERFAMILY MULTIDRUG TRANSPORTER MFSC"/>
    <property type="match status" value="1"/>
</dbReference>
<feature type="transmembrane region" description="Helical" evidence="6">
    <location>
        <begin position="204"/>
        <end position="228"/>
    </location>
</feature>
<dbReference type="PRINTS" id="PR01036">
    <property type="entry name" value="TCRTETB"/>
</dbReference>
<keyword evidence="5 6" id="KW-0472">Membrane</keyword>
<evidence type="ECO:0000256" key="3">
    <source>
        <dbReference type="ARBA" id="ARBA00022692"/>
    </source>
</evidence>
<dbReference type="Proteomes" id="UP000310353">
    <property type="component" value="Unassembled WGS sequence"/>
</dbReference>